<protein>
    <submittedName>
        <fullName evidence="2">Uncharacterized protein</fullName>
    </submittedName>
</protein>
<evidence type="ECO:0000256" key="1">
    <source>
        <dbReference type="SAM" id="MobiDB-lite"/>
    </source>
</evidence>
<evidence type="ECO:0000313" key="3">
    <source>
        <dbReference type="Proteomes" id="UP001194746"/>
    </source>
</evidence>
<feature type="compositionally biased region" description="Basic and acidic residues" evidence="1">
    <location>
        <begin position="307"/>
        <end position="334"/>
    </location>
</feature>
<comment type="caution">
    <text evidence="2">The sequence shown here is derived from an EMBL/GenBank/DDBJ whole genome shotgun (WGS) entry which is preliminary data.</text>
</comment>
<evidence type="ECO:0000313" key="2">
    <source>
        <dbReference type="EMBL" id="KAF9889067.1"/>
    </source>
</evidence>
<feature type="region of interest" description="Disordered" evidence="1">
    <location>
        <begin position="204"/>
        <end position="555"/>
    </location>
</feature>
<sequence>MSTLDRRHDRATSQSRRNHDSPPQQQQQQQPTSPFRHAYSEYRTVGRSNASKIPSPSHNSSARRRRSSQTGTLRGAFEALSRRNPSSMAENTTYTLGSPSREGSGRRHAVFGPSSPLSNPPDELIEAYRQIDDAGSLVDHDDLEGDNFSFGLDMIRRSHGRTSSSGSAGRDDGGLFATHDDADFLNDLTDESLRRSIVDHDQDAQRLRRATSANSPVFNKSVGMPALTSENLQRREEEAARDVAEEQEPVDEDYDRDPRLALNLPPRWGSRGTLQRNWLRTVTRRSESDTGRAPGNENPKDASPIKPKFDLESHVRVADRTTTEDQRTTGDRPTSRYSRYPLSDAHNRLASEQQEEKSAAGSPIPNTPITVYQNSTFNRRSPTRRDSHDLLRKLSRTESPGQHPSELRTPEAQKIPGTRIYDKTPVVTGAWIDTPVTERPARPDSISRDRGLSPAKKSTTLSSLLRNQTRIVEVSTADEEEPRKQTDLEIEKRQEREGQETRRDEAEKRGPVGQRGKEKASDHMDQKRENDRVAQPEKKLKDKKRPPLIKPDLPKSALEAVMQDFKADKESLDVGDDTLESLQEILNEQVNVVKPEAEDDAAYEKAVLEKLERVNTEKPDKFNLDNMNQKLVDLAQNITRVKQGLDGLGDQVSSIPSPKGSPTRRTHATEDDGRIYTVVPIPRLWKRTPSGRIRPTRLGWCVIVLFIWFWSESTLCDFYCHPLIAESCEGNCLLPDAPEFPFVLPTMLWRWSHLSSLLTPLWTVAIAFYRLNAQLLGLSDGYVDESPLHSLNLSGEIWVHGTRLAGFPVPTGISHATSNPPKYTPEVVPEINLGQDTGNGNWADENMDDDEYI</sequence>
<dbReference type="EMBL" id="VCAU01000040">
    <property type="protein sequence ID" value="KAF9889067.1"/>
    <property type="molecule type" value="Genomic_DNA"/>
</dbReference>
<feature type="compositionally biased region" description="Basic and acidic residues" evidence="1">
    <location>
        <begin position="383"/>
        <end position="396"/>
    </location>
</feature>
<reference evidence="2" key="2">
    <citation type="submission" date="2020-02" db="EMBL/GenBank/DDBJ databases">
        <authorList>
            <person name="Gilchrist C.L.M."/>
            <person name="Chooi Y.-H."/>
        </authorList>
    </citation>
    <scope>NUCLEOTIDE SEQUENCE</scope>
    <source>
        <strain evidence="2">MST-FP2251</strain>
    </source>
</reference>
<feature type="compositionally biased region" description="Polar residues" evidence="1">
    <location>
        <begin position="83"/>
        <end position="98"/>
    </location>
</feature>
<accession>A0AAD4CP05</accession>
<feature type="region of interest" description="Disordered" evidence="1">
    <location>
        <begin position="1"/>
        <end position="122"/>
    </location>
</feature>
<dbReference type="Proteomes" id="UP001194746">
    <property type="component" value="Unassembled WGS sequence"/>
</dbReference>
<feature type="compositionally biased region" description="Basic and acidic residues" evidence="1">
    <location>
        <begin position="232"/>
        <end position="244"/>
    </location>
</feature>
<proteinExistence type="predicted"/>
<name>A0AAD4CP05_ASPNN</name>
<feature type="compositionally biased region" description="Basic and acidic residues" evidence="1">
    <location>
        <begin position="345"/>
        <end position="358"/>
    </location>
</feature>
<keyword evidence="3" id="KW-1185">Reference proteome</keyword>
<feature type="compositionally biased region" description="Polar residues" evidence="1">
    <location>
        <begin position="456"/>
        <end position="470"/>
    </location>
</feature>
<feature type="compositionally biased region" description="Basic and acidic residues" evidence="1">
    <location>
        <begin position="481"/>
        <end position="540"/>
    </location>
</feature>
<gene>
    <name evidence="2" type="ORF">FE257_008044</name>
</gene>
<feature type="region of interest" description="Disordered" evidence="1">
    <location>
        <begin position="649"/>
        <end position="669"/>
    </location>
</feature>
<feature type="compositionally biased region" description="Acidic residues" evidence="1">
    <location>
        <begin position="245"/>
        <end position="255"/>
    </location>
</feature>
<feature type="compositionally biased region" description="Polar residues" evidence="1">
    <location>
        <begin position="367"/>
        <end position="380"/>
    </location>
</feature>
<feature type="compositionally biased region" description="Basic and acidic residues" evidence="1">
    <location>
        <begin position="1"/>
        <end position="11"/>
    </location>
</feature>
<feature type="compositionally biased region" description="Basic and acidic residues" evidence="1">
    <location>
        <begin position="439"/>
        <end position="451"/>
    </location>
</feature>
<organism evidence="2 3">
    <name type="scientific">Aspergillus nanangensis</name>
    <dbReference type="NCBI Taxonomy" id="2582783"/>
    <lineage>
        <taxon>Eukaryota</taxon>
        <taxon>Fungi</taxon>
        <taxon>Dikarya</taxon>
        <taxon>Ascomycota</taxon>
        <taxon>Pezizomycotina</taxon>
        <taxon>Eurotiomycetes</taxon>
        <taxon>Eurotiomycetidae</taxon>
        <taxon>Eurotiales</taxon>
        <taxon>Aspergillaceae</taxon>
        <taxon>Aspergillus</taxon>
        <taxon>Aspergillus subgen. Circumdati</taxon>
    </lineage>
</organism>
<reference evidence="2" key="1">
    <citation type="journal article" date="2019" name="Beilstein J. Org. Chem.">
        <title>Nanangenines: drimane sesquiterpenoids as the dominant metabolite cohort of a novel Australian fungus, Aspergillus nanangensis.</title>
        <authorList>
            <person name="Lacey H.J."/>
            <person name="Gilchrist C.L.M."/>
            <person name="Crombie A."/>
            <person name="Kalaitzis J.A."/>
            <person name="Vuong D."/>
            <person name="Rutledge P.J."/>
            <person name="Turner P."/>
            <person name="Pitt J.I."/>
            <person name="Lacey E."/>
            <person name="Chooi Y.H."/>
            <person name="Piggott A.M."/>
        </authorList>
    </citation>
    <scope>NUCLEOTIDE SEQUENCE</scope>
    <source>
        <strain evidence="2">MST-FP2251</strain>
    </source>
</reference>
<feature type="compositionally biased region" description="Low complexity" evidence="1">
    <location>
        <begin position="22"/>
        <end position="31"/>
    </location>
</feature>
<dbReference type="AlphaFoldDB" id="A0AAD4CP05"/>
<feature type="region of interest" description="Disordered" evidence="1">
    <location>
        <begin position="834"/>
        <end position="853"/>
    </location>
</feature>